<dbReference type="Proteomes" id="UP000435649">
    <property type="component" value="Unassembled WGS sequence"/>
</dbReference>
<comment type="caution">
    <text evidence="1">The sequence shown here is derived from an EMBL/GenBank/DDBJ whole genome shotgun (WGS) entry which is preliminary data.</text>
</comment>
<evidence type="ECO:0000313" key="1">
    <source>
        <dbReference type="EMBL" id="MST98694.1"/>
    </source>
</evidence>
<accession>A0A844G6V7</accession>
<reference evidence="1 2" key="1">
    <citation type="submission" date="2019-08" db="EMBL/GenBank/DDBJ databases">
        <title>In-depth cultivation of the pig gut microbiome towards novel bacterial diversity and tailored functional studies.</title>
        <authorList>
            <person name="Wylensek D."/>
            <person name="Hitch T.C.A."/>
            <person name="Clavel T."/>
        </authorList>
    </citation>
    <scope>NUCLEOTIDE SEQUENCE [LARGE SCALE GENOMIC DNA]</scope>
    <source>
        <strain evidence="1 2">BBE-744-WT-12</strain>
    </source>
</reference>
<dbReference type="RefSeq" id="WP_154419614.1">
    <property type="nucleotide sequence ID" value="NZ_VUNS01000022.1"/>
</dbReference>
<dbReference type="EMBL" id="VUNS01000022">
    <property type="protein sequence ID" value="MST98694.1"/>
    <property type="molecule type" value="Genomic_DNA"/>
</dbReference>
<name>A0A844G6V7_9BACT</name>
<proteinExistence type="predicted"/>
<sequence>MSLDFSDWSFGGNAEREEEVINFLQELFTDFWLDKHLENLSDSKQELYCRNLNWLGEILVMHAVADPRSPEAQMTPHELFMANVNETEGPLLDPDDDVAQNEFDIVCGKLYRYLCEREQEQNI</sequence>
<gene>
    <name evidence="1" type="ORF">FYJ85_16770</name>
</gene>
<evidence type="ECO:0000313" key="2">
    <source>
        <dbReference type="Proteomes" id="UP000435649"/>
    </source>
</evidence>
<dbReference type="AlphaFoldDB" id="A0A844G6V7"/>
<organism evidence="1 2">
    <name type="scientific">Victivallis lenta</name>
    <dbReference type="NCBI Taxonomy" id="2606640"/>
    <lineage>
        <taxon>Bacteria</taxon>
        <taxon>Pseudomonadati</taxon>
        <taxon>Lentisphaerota</taxon>
        <taxon>Lentisphaeria</taxon>
        <taxon>Victivallales</taxon>
        <taxon>Victivallaceae</taxon>
        <taxon>Victivallis</taxon>
    </lineage>
</organism>
<protein>
    <submittedName>
        <fullName evidence="1">Uncharacterized protein</fullName>
    </submittedName>
</protein>
<keyword evidence="2" id="KW-1185">Reference proteome</keyword>